<dbReference type="SMART" id="SM00906">
    <property type="entry name" value="Fungal_trans"/>
    <property type="match status" value="1"/>
</dbReference>
<accession>A0A1B5KUH2</accession>
<dbReference type="PANTHER" id="PTHR46910">
    <property type="entry name" value="TRANSCRIPTION FACTOR PDR1"/>
    <property type="match status" value="1"/>
</dbReference>
<organism evidence="3 4">
    <name type="scientific">Ustilaginoidea virens</name>
    <name type="common">Rice false smut fungus</name>
    <name type="synonym">Villosiclava virens</name>
    <dbReference type="NCBI Taxonomy" id="1159556"/>
    <lineage>
        <taxon>Eukaryota</taxon>
        <taxon>Fungi</taxon>
        <taxon>Dikarya</taxon>
        <taxon>Ascomycota</taxon>
        <taxon>Pezizomycotina</taxon>
        <taxon>Sordariomycetes</taxon>
        <taxon>Hypocreomycetidae</taxon>
        <taxon>Hypocreales</taxon>
        <taxon>Clavicipitaceae</taxon>
        <taxon>Ustilaginoidea</taxon>
    </lineage>
</organism>
<dbReference type="CDD" id="cd12148">
    <property type="entry name" value="fungal_TF_MHR"/>
    <property type="match status" value="1"/>
</dbReference>
<dbReference type="AlphaFoldDB" id="A0A1B5KUH2"/>
<evidence type="ECO:0000256" key="1">
    <source>
        <dbReference type="ARBA" id="ARBA00023242"/>
    </source>
</evidence>
<dbReference type="InterPro" id="IPR050987">
    <property type="entry name" value="AtrR-like"/>
</dbReference>
<dbReference type="PANTHER" id="PTHR46910:SF39">
    <property type="entry name" value="ZN(II)2CYS6 TRANSCRIPTION FACTOR (EUROFUNG)"/>
    <property type="match status" value="1"/>
</dbReference>
<evidence type="ECO:0000313" key="3">
    <source>
        <dbReference type="EMBL" id="GAO14640.1"/>
    </source>
</evidence>
<reference evidence="4" key="1">
    <citation type="journal article" date="2016" name="Genome Announc.">
        <title>Genome sequence of Ustilaginoidea virens IPU010, a rice pathogenic fungus causing false smut.</title>
        <authorList>
            <person name="Kumagai T."/>
            <person name="Ishii T."/>
            <person name="Terai G."/>
            <person name="Umemura M."/>
            <person name="Machida M."/>
            <person name="Asai K."/>
        </authorList>
    </citation>
    <scope>NUCLEOTIDE SEQUENCE [LARGE SCALE GENOMIC DNA]</scope>
    <source>
        <strain evidence="4">IPU010</strain>
    </source>
</reference>
<dbReference type="Proteomes" id="UP000054053">
    <property type="component" value="Unassembled WGS sequence"/>
</dbReference>
<dbReference type="EMBL" id="BBTG02000003">
    <property type="protein sequence ID" value="GAO14640.1"/>
    <property type="molecule type" value="Genomic_DNA"/>
</dbReference>
<dbReference type="GO" id="GO:0003677">
    <property type="term" value="F:DNA binding"/>
    <property type="evidence" value="ECO:0007669"/>
    <property type="project" value="InterPro"/>
</dbReference>
<name>A0A1B5KUH2_USTVR</name>
<dbReference type="Pfam" id="PF04082">
    <property type="entry name" value="Fungal_trans"/>
    <property type="match status" value="1"/>
</dbReference>
<sequence>MGRYMGETAGATFMDHLKEFIRAALPISPQDRTSTVNQSNFLSTLGNYTVDDQRPLNQAVNPLWLPPDSTVVAVLSELRHFIQDGGGHWPSGGMYWWGDLSSVPARAPAMASSDMDLGAYRHLAFYHAALAVACQSTSTQPPPSSGARPSPSEPYYARAAMLLGNPLEIKRRTIGDVASLALMSFYLVETNQPDAAYMYVAAAMHIGVMLGAHRGWVDERGKRLFWSVYCLDRWLSCLTGRPATIADEAIQLPLPDDDA</sequence>
<comment type="caution">
    <text evidence="3">The sequence shown here is derived from an EMBL/GenBank/DDBJ whole genome shotgun (WGS) entry which is preliminary data.</text>
</comment>
<evidence type="ECO:0000259" key="2">
    <source>
        <dbReference type="SMART" id="SM00906"/>
    </source>
</evidence>
<feature type="domain" description="Xylanolytic transcriptional activator regulatory" evidence="2">
    <location>
        <begin position="196"/>
        <end position="259"/>
    </location>
</feature>
<dbReference type="GO" id="GO:0006351">
    <property type="term" value="P:DNA-templated transcription"/>
    <property type="evidence" value="ECO:0007669"/>
    <property type="project" value="InterPro"/>
</dbReference>
<evidence type="ECO:0000313" key="4">
    <source>
        <dbReference type="Proteomes" id="UP000054053"/>
    </source>
</evidence>
<gene>
    <name evidence="3" type="ORF">UVI_02009080</name>
</gene>
<proteinExistence type="predicted"/>
<dbReference type="GO" id="GO:0008270">
    <property type="term" value="F:zinc ion binding"/>
    <property type="evidence" value="ECO:0007669"/>
    <property type="project" value="InterPro"/>
</dbReference>
<keyword evidence="1" id="KW-0539">Nucleus</keyword>
<dbReference type="InterPro" id="IPR007219">
    <property type="entry name" value="XnlR_reg_dom"/>
</dbReference>
<protein>
    <recommendedName>
        <fullName evidence="2">Xylanolytic transcriptional activator regulatory domain-containing protein</fullName>
    </recommendedName>
</protein>
<dbReference type="GO" id="GO:0003700">
    <property type="term" value="F:DNA-binding transcription factor activity"/>
    <property type="evidence" value="ECO:0007669"/>
    <property type="project" value="InterPro"/>
</dbReference>